<gene>
    <name evidence="1" type="ORF">SAMN04490178_11164</name>
</gene>
<protein>
    <submittedName>
        <fullName evidence="1">Uncharacterized protein</fullName>
    </submittedName>
</protein>
<sequence length="54" mass="6492">MPSLDKLKQKIRVFKENWRHLESVQESNRLLKRVVGEITYNREANNVYLGIQYS</sequence>
<reference evidence="1 2" key="1">
    <citation type="submission" date="2016-10" db="EMBL/GenBank/DDBJ databases">
        <authorList>
            <person name="de Groot N.N."/>
        </authorList>
    </citation>
    <scope>NUCLEOTIDE SEQUENCE [LARGE SCALE GENOMIC DNA]</scope>
    <source>
        <strain evidence="1 2">DSM 13305</strain>
    </source>
</reference>
<accession>A0A1H8VFJ2</accession>
<name>A0A1H8VFJ2_9FIRM</name>
<keyword evidence="2" id="KW-1185">Reference proteome</keyword>
<evidence type="ECO:0000313" key="1">
    <source>
        <dbReference type="EMBL" id="SEP14161.1"/>
    </source>
</evidence>
<dbReference type="AlphaFoldDB" id="A0A1H8VFJ2"/>
<organism evidence="1 2">
    <name type="scientific">Propionispora vibrioides</name>
    <dbReference type="NCBI Taxonomy" id="112903"/>
    <lineage>
        <taxon>Bacteria</taxon>
        <taxon>Bacillati</taxon>
        <taxon>Bacillota</taxon>
        <taxon>Negativicutes</taxon>
        <taxon>Selenomonadales</taxon>
        <taxon>Sporomusaceae</taxon>
        <taxon>Propionispora</taxon>
    </lineage>
</organism>
<proteinExistence type="predicted"/>
<dbReference type="Proteomes" id="UP000198847">
    <property type="component" value="Unassembled WGS sequence"/>
</dbReference>
<evidence type="ECO:0000313" key="2">
    <source>
        <dbReference type="Proteomes" id="UP000198847"/>
    </source>
</evidence>
<dbReference type="EMBL" id="FODY01000011">
    <property type="protein sequence ID" value="SEP14161.1"/>
    <property type="molecule type" value="Genomic_DNA"/>
</dbReference>
<dbReference type="STRING" id="112903.SAMN04490178_11164"/>